<feature type="chain" id="PRO_5020890938" description="Pilus assembly protein PilP" evidence="1">
    <location>
        <begin position="22"/>
        <end position="161"/>
    </location>
</feature>
<dbReference type="Proteomes" id="UP000290218">
    <property type="component" value="Unassembled WGS sequence"/>
</dbReference>
<keyword evidence="1" id="KW-0732">Signal</keyword>
<dbReference type="EMBL" id="SDHX01000001">
    <property type="protein sequence ID" value="RXK55072.1"/>
    <property type="molecule type" value="Genomic_DNA"/>
</dbReference>
<accession>A0A4Q1C8D6</accession>
<evidence type="ECO:0008006" key="4">
    <source>
        <dbReference type="Google" id="ProtNLM"/>
    </source>
</evidence>
<keyword evidence="3" id="KW-1185">Reference proteome</keyword>
<evidence type="ECO:0000313" key="2">
    <source>
        <dbReference type="EMBL" id="RXK55072.1"/>
    </source>
</evidence>
<reference evidence="2 3" key="1">
    <citation type="submission" date="2019-01" db="EMBL/GenBank/DDBJ databases">
        <title>Lacunisphaera sp. strain TWA-58.</title>
        <authorList>
            <person name="Chen W.-M."/>
        </authorList>
    </citation>
    <scope>NUCLEOTIDE SEQUENCE [LARGE SCALE GENOMIC DNA]</scope>
    <source>
        <strain evidence="2 3">TWA-58</strain>
    </source>
</reference>
<dbReference type="RefSeq" id="WP_129046438.1">
    <property type="nucleotide sequence ID" value="NZ_SDHX01000001.1"/>
</dbReference>
<feature type="signal peptide" evidence="1">
    <location>
        <begin position="1"/>
        <end position="21"/>
    </location>
</feature>
<dbReference type="AlphaFoldDB" id="A0A4Q1C8D6"/>
<sequence length="161" mass="17841">MQRIRISWPFLLCFICLSACNSSRVVGPAVYSARSDYVSGGVYLLNKPAFLFKHDKADPKETPVLAPLGFSGTPENLADFQNYAPSSSQVAGLLMPGETLRVVKFVEHKFINVGEFLEVVTVVESGPHKGTVLELSMISKKRKPSHDVFVDHEYLTRRDGP</sequence>
<gene>
    <name evidence="2" type="ORF">ESB00_04000</name>
</gene>
<name>A0A4Q1C8D6_9BACT</name>
<proteinExistence type="predicted"/>
<organism evidence="2 3">
    <name type="scientific">Oleiharenicola lentus</name>
    <dbReference type="NCBI Taxonomy" id="2508720"/>
    <lineage>
        <taxon>Bacteria</taxon>
        <taxon>Pseudomonadati</taxon>
        <taxon>Verrucomicrobiota</taxon>
        <taxon>Opitutia</taxon>
        <taxon>Opitutales</taxon>
        <taxon>Opitutaceae</taxon>
        <taxon>Oleiharenicola</taxon>
    </lineage>
</organism>
<protein>
    <recommendedName>
        <fullName evidence="4">Pilus assembly protein PilP</fullName>
    </recommendedName>
</protein>
<evidence type="ECO:0000256" key="1">
    <source>
        <dbReference type="SAM" id="SignalP"/>
    </source>
</evidence>
<evidence type="ECO:0000313" key="3">
    <source>
        <dbReference type="Proteomes" id="UP000290218"/>
    </source>
</evidence>
<comment type="caution">
    <text evidence="2">The sequence shown here is derived from an EMBL/GenBank/DDBJ whole genome shotgun (WGS) entry which is preliminary data.</text>
</comment>